<name>A0ACC8ELR0_9PEZI</name>
<reference evidence="1 2" key="1">
    <citation type="journal article" date="2016" name="Nat. Commun.">
        <title>Ectomycorrhizal ecology is imprinted in the genome of the dominant symbiotic fungus Cenococcum geophilum.</title>
        <authorList>
            <consortium name="DOE Joint Genome Institute"/>
            <person name="Peter M."/>
            <person name="Kohler A."/>
            <person name="Ohm R.A."/>
            <person name="Kuo A."/>
            <person name="Krutzmann J."/>
            <person name="Morin E."/>
            <person name="Arend M."/>
            <person name="Barry K.W."/>
            <person name="Binder M."/>
            <person name="Choi C."/>
            <person name="Clum A."/>
            <person name="Copeland A."/>
            <person name="Grisel N."/>
            <person name="Haridas S."/>
            <person name="Kipfer T."/>
            <person name="LaButti K."/>
            <person name="Lindquist E."/>
            <person name="Lipzen A."/>
            <person name="Maire R."/>
            <person name="Meier B."/>
            <person name="Mihaltcheva S."/>
            <person name="Molinier V."/>
            <person name="Murat C."/>
            <person name="Poggeler S."/>
            <person name="Quandt C.A."/>
            <person name="Sperisen C."/>
            <person name="Tritt A."/>
            <person name="Tisserant E."/>
            <person name="Crous P.W."/>
            <person name="Henrissat B."/>
            <person name="Nehls U."/>
            <person name="Egli S."/>
            <person name="Spatafora J.W."/>
            <person name="Grigoriev I.V."/>
            <person name="Martin F.M."/>
        </authorList>
    </citation>
    <scope>NUCLEOTIDE SEQUENCE [LARGE SCALE GENOMIC DNA]</scope>
    <source>
        <strain evidence="1 2">1.58</strain>
    </source>
</reference>
<dbReference type="EMBL" id="KV748276">
    <property type="protein sequence ID" value="OCK86981.1"/>
    <property type="molecule type" value="Genomic_DNA"/>
</dbReference>
<organism evidence="1 2">
    <name type="scientific">Cenococcum geophilum 1.58</name>
    <dbReference type="NCBI Taxonomy" id="794803"/>
    <lineage>
        <taxon>Eukaryota</taxon>
        <taxon>Fungi</taxon>
        <taxon>Dikarya</taxon>
        <taxon>Ascomycota</taxon>
        <taxon>Pezizomycotina</taxon>
        <taxon>Dothideomycetes</taxon>
        <taxon>Pleosporomycetidae</taxon>
        <taxon>Gloniales</taxon>
        <taxon>Gloniaceae</taxon>
        <taxon>Cenococcum</taxon>
    </lineage>
</organism>
<accession>A0ACC8ELR0</accession>
<protein>
    <submittedName>
        <fullName evidence="1">FAD/NAD(P)-binding domain-containing protein</fullName>
    </submittedName>
</protein>
<evidence type="ECO:0000313" key="2">
    <source>
        <dbReference type="Proteomes" id="UP000250078"/>
    </source>
</evidence>
<evidence type="ECO:0000313" key="1">
    <source>
        <dbReference type="EMBL" id="OCK86981.1"/>
    </source>
</evidence>
<sequence length="456" mass="50622">MEFFQDDLNWNAKAKRRFRIIIVGAGIGGLSAAIGLKRSGHRVIVLEQVPVIAEVGAGIQLAPNSSRILGRFGVLEDVLEHTTLMVANVLKRWTNGREIGTAPIMPTVGQLYSAPMGSIHRGDLQRCLLEAAMYEGVDIRTSHRVVKVDENFEGRVQLSSGEWIEGDAVIAADGIKSDIRKQMVEAQGGVDHVVPTGDSAYRITIPKQRMQHNKQELQLLSENFGRRWMGPGGHVMAYPVKNNTIYNMVLLHPQKPGTETDESWTRKGDKAEMLDFYKSWDPMLRNLMSYVPEGELLEWTLNSHAPLTSWHENKCVLIGDACHPMLPYVAQGAAQAIEDAGVLQVCFASIKRISDIPLALKIYEMVRKSRGEAIQNSAAQTRKALHLADGPRQQERDANIAGAASGGSNPDLWSDRAWQDFMWGTDVMKDTVENWDELKRKAQGHHIPSVAAVSHK</sequence>
<proteinExistence type="predicted"/>
<keyword evidence="2" id="KW-1185">Reference proteome</keyword>
<dbReference type="Proteomes" id="UP000250078">
    <property type="component" value="Unassembled WGS sequence"/>
</dbReference>
<gene>
    <name evidence="1" type="ORF">K441DRAFT_649271</name>
</gene>